<dbReference type="GO" id="GO:0004013">
    <property type="term" value="F:adenosylhomocysteinase activity"/>
    <property type="evidence" value="ECO:0007669"/>
    <property type="project" value="UniProtKB-EC"/>
</dbReference>
<dbReference type="SUPFAM" id="SSF51735">
    <property type="entry name" value="NAD(P)-binding Rossmann-fold domains"/>
    <property type="match status" value="1"/>
</dbReference>
<name>A0A2I1G781_9GLOM</name>
<evidence type="ECO:0000256" key="13">
    <source>
        <dbReference type="RuleBase" id="RU004166"/>
    </source>
</evidence>
<dbReference type="PANTHER" id="PTHR23420:SF0">
    <property type="entry name" value="ADENOSYLHOMOCYSTEINASE"/>
    <property type="match status" value="1"/>
</dbReference>
<dbReference type="InterPro" id="IPR020082">
    <property type="entry name" value="S-Ado-L-homoCys_hydrolase_CS"/>
</dbReference>
<reference evidence="15 16" key="1">
    <citation type="submission" date="2015-10" db="EMBL/GenBank/DDBJ databases">
        <title>Genome analyses suggest a sexual origin of heterokaryosis in a supposedly ancient asexual fungus.</title>
        <authorList>
            <person name="Ropars J."/>
            <person name="Sedzielewska K."/>
            <person name="Noel J."/>
            <person name="Charron P."/>
            <person name="Farinelli L."/>
            <person name="Marton T."/>
            <person name="Kruger M."/>
            <person name="Pelin A."/>
            <person name="Brachmann A."/>
            <person name="Corradi N."/>
        </authorList>
    </citation>
    <scope>NUCLEOTIDE SEQUENCE [LARGE SCALE GENOMIC DNA]</scope>
    <source>
        <strain evidence="15 16">A4</strain>
    </source>
</reference>
<dbReference type="Proteomes" id="UP000234323">
    <property type="component" value="Unassembled WGS sequence"/>
</dbReference>
<comment type="catalytic activity">
    <reaction evidence="9 12">
        <text>S-adenosyl-L-homocysteine + H2O = L-homocysteine + adenosine</text>
        <dbReference type="Rhea" id="RHEA:21708"/>
        <dbReference type="ChEBI" id="CHEBI:15377"/>
        <dbReference type="ChEBI" id="CHEBI:16335"/>
        <dbReference type="ChEBI" id="CHEBI:57856"/>
        <dbReference type="ChEBI" id="CHEBI:58199"/>
        <dbReference type="EC" id="3.13.2.1"/>
    </reaction>
</comment>
<evidence type="ECO:0000256" key="11">
    <source>
        <dbReference type="PIRSR" id="PIRSR001109-2"/>
    </source>
</evidence>
<evidence type="ECO:0000256" key="3">
    <source>
        <dbReference type="ARBA" id="ARBA00007122"/>
    </source>
</evidence>
<dbReference type="InterPro" id="IPR015878">
    <property type="entry name" value="Ado_hCys_hydrolase_NAD-bd"/>
</dbReference>
<feature type="binding site" evidence="10">
    <location>
        <position position="189"/>
    </location>
    <ligand>
        <name>substrate</name>
    </ligand>
</feature>
<gene>
    <name evidence="15" type="ORF">RhiirA4_397473</name>
</gene>
<feature type="binding site" evidence="10">
    <location>
        <position position="54"/>
    </location>
    <ligand>
        <name>substrate</name>
    </ligand>
</feature>
<keyword evidence="6 12" id="KW-0378">Hydrolase</keyword>
<feature type="binding site" evidence="10">
    <location>
        <position position="130"/>
    </location>
    <ligand>
        <name>substrate</name>
    </ligand>
</feature>
<dbReference type="InterPro" id="IPR042172">
    <property type="entry name" value="Adenosylhomocyst_ase-like_sf"/>
</dbReference>
<evidence type="ECO:0000256" key="6">
    <source>
        <dbReference type="ARBA" id="ARBA00022801"/>
    </source>
</evidence>
<feature type="binding site" evidence="10">
    <location>
        <position position="185"/>
    </location>
    <ligand>
        <name>substrate</name>
    </ligand>
</feature>
<evidence type="ECO:0000256" key="7">
    <source>
        <dbReference type="ARBA" id="ARBA00023027"/>
    </source>
</evidence>
<dbReference type="VEuPathDB" id="FungiDB:RhiirA1_419656"/>
<dbReference type="SUPFAM" id="SSF52283">
    <property type="entry name" value="Formate/glycerate dehydrogenase catalytic domain-like"/>
    <property type="match status" value="1"/>
</dbReference>
<comment type="subunit">
    <text evidence="4">Homotetramer.</text>
</comment>
<dbReference type="SMART" id="SM00996">
    <property type="entry name" value="AdoHcyase"/>
    <property type="match status" value="1"/>
</dbReference>
<comment type="cofactor">
    <cofactor evidence="11 12">
        <name>NAD(+)</name>
        <dbReference type="ChEBI" id="CHEBI:57540"/>
    </cofactor>
    <text evidence="11 12">Binds 1 NAD(+) per subunit.</text>
</comment>
<dbReference type="GO" id="GO:0005829">
    <property type="term" value="C:cytosol"/>
    <property type="evidence" value="ECO:0007669"/>
    <property type="project" value="TreeGrafter"/>
</dbReference>
<dbReference type="Gene3D" id="3.40.50.720">
    <property type="entry name" value="NAD(P)-binding Rossmann-like Domain"/>
    <property type="match status" value="1"/>
</dbReference>
<dbReference type="InterPro" id="IPR000043">
    <property type="entry name" value="Adenosylhomocysteinase-like"/>
</dbReference>
<evidence type="ECO:0000259" key="14">
    <source>
        <dbReference type="SMART" id="SM00997"/>
    </source>
</evidence>
<dbReference type="NCBIfam" id="TIGR00936">
    <property type="entry name" value="ahcY"/>
    <property type="match status" value="1"/>
</dbReference>
<organism evidence="15 16">
    <name type="scientific">Rhizophagus irregularis</name>
    <dbReference type="NCBI Taxonomy" id="588596"/>
    <lineage>
        <taxon>Eukaryota</taxon>
        <taxon>Fungi</taxon>
        <taxon>Fungi incertae sedis</taxon>
        <taxon>Mucoromycota</taxon>
        <taxon>Glomeromycotina</taxon>
        <taxon>Glomeromycetes</taxon>
        <taxon>Glomerales</taxon>
        <taxon>Glomeraceae</taxon>
        <taxon>Rhizophagus</taxon>
    </lineage>
</organism>
<protein>
    <recommendedName>
        <fullName evidence="8 12">Adenosylhomocysteinase</fullName>
        <ecNumber evidence="8 12">3.13.2.1</ecNumber>
    </recommendedName>
</protein>
<evidence type="ECO:0000313" key="16">
    <source>
        <dbReference type="Proteomes" id="UP000234323"/>
    </source>
</evidence>
<evidence type="ECO:0000256" key="10">
    <source>
        <dbReference type="PIRSR" id="PIRSR001109-1"/>
    </source>
</evidence>
<dbReference type="FunFam" id="3.40.50.1480:FF:000004">
    <property type="entry name" value="Adenosylhomocysteinase"/>
    <property type="match status" value="1"/>
</dbReference>
<comment type="function">
    <text evidence="1">Adenosylhomocysteine is a competitive inhibitor of S-adenosyl-L-methionine-dependent methyl transferase reactions; therefore adenosylhomocysteinase may play a key role in the control of methylations via regulation of the intracellular concentration of adenosylhomocysteine.</text>
</comment>
<dbReference type="VEuPathDB" id="FungiDB:RhiirFUN_020559"/>
<dbReference type="PROSITE" id="PS00738">
    <property type="entry name" value="ADOHCYASE_1"/>
    <property type="match status" value="1"/>
</dbReference>
<keyword evidence="5 12" id="KW-0554">One-carbon metabolism</keyword>
<evidence type="ECO:0000256" key="12">
    <source>
        <dbReference type="RuleBase" id="RU000548"/>
    </source>
</evidence>
<dbReference type="NCBIfam" id="NF004005">
    <property type="entry name" value="PRK05476.2-3"/>
    <property type="match status" value="1"/>
</dbReference>
<feature type="binding site" evidence="11">
    <location>
        <position position="352"/>
    </location>
    <ligand>
        <name>NAD(+)</name>
        <dbReference type="ChEBI" id="CHEBI:57540"/>
    </ligand>
</feature>
<dbReference type="EC" id="3.13.2.1" evidence="8 12"/>
<dbReference type="Pfam" id="PF05221">
    <property type="entry name" value="AdoHcyase"/>
    <property type="match status" value="2"/>
</dbReference>
<dbReference type="GO" id="GO:0006730">
    <property type="term" value="P:one-carbon metabolic process"/>
    <property type="evidence" value="ECO:0007669"/>
    <property type="project" value="UniProtKB-KW"/>
</dbReference>
<dbReference type="FunFam" id="3.40.50.1480:FF:000007">
    <property type="entry name" value="Adenosylhomocysteinase"/>
    <property type="match status" value="1"/>
</dbReference>
<accession>A0A2I1G781</accession>
<feature type="binding site" evidence="11">
    <location>
        <begin position="221"/>
        <end position="226"/>
    </location>
    <ligand>
        <name>NAD(+)</name>
        <dbReference type="ChEBI" id="CHEBI:57540"/>
    </ligand>
</feature>
<dbReference type="Pfam" id="PF00670">
    <property type="entry name" value="AdoHcyase_NAD"/>
    <property type="match status" value="1"/>
</dbReference>
<dbReference type="FunFam" id="3.40.50.720:FF:000004">
    <property type="entry name" value="Adenosylhomocysteinase"/>
    <property type="match status" value="1"/>
</dbReference>
<dbReference type="PANTHER" id="PTHR23420">
    <property type="entry name" value="ADENOSYLHOMOCYSTEINASE"/>
    <property type="match status" value="1"/>
</dbReference>
<feature type="binding site" evidence="11">
    <location>
        <begin position="298"/>
        <end position="300"/>
    </location>
    <ligand>
        <name>NAD(+)</name>
        <dbReference type="ChEBI" id="CHEBI:57540"/>
    </ligand>
</feature>
<dbReference type="PROSITE" id="PS00739">
    <property type="entry name" value="ADOHCYASE_2"/>
    <property type="match status" value="1"/>
</dbReference>
<feature type="domain" description="S-adenosyl-L-homocysteine hydrolase NAD binding" evidence="14">
    <location>
        <begin position="190"/>
        <end position="351"/>
    </location>
</feature>
<dbReference type="PIRSF" id="PIRSF001109">
    <property type="entry name" value="Ad_hcy_hydrolase"/>
    <property type="match status" value="1"/>
</dbReference>
<proteinExistence type="inferred from homology"/>
<comment type="pathway">
    <text evidence="2 12">Amino-acid biosynthesis; L-homocysteine biosynthesis; L-homocysteine from S-adenosyl-L-homocysteine: step 1/1.</text>
</comment>
<dbReference type="EMBL" id="LLXI01000201">
    <property type="protein sequence ID" value="PKY42487.1"/>
    <property type="molecule type" value="Genomic_DNA"/>
</dbReference>
<sequence>MTNFKVADISLAAWGRKEIEIAENEMPGLMTLRKKYSNTNPLKGARIAGCLHMTIQTAVLIETLTHLGAEVAWSSCNIFSTQDQAAAAIAATGVPVFAWKGETEEEYTWCIEQTLFAFKDGKALNMILDDGGDLTSLVHNQHPELLKDIKGVSEETTTGVHHLYQMLKEGKLKVPAINVNDSVTKSKFDNLYGCRESLVDGIKRATDVQIAGKVAVVAGYGDVGKGCSAALRGMGARVIITEIDPINALQASMEGFEVTTMEEACTEGNIFVTSTGNRDIIVGKHFEQMKDDAIVCNIGHFDVEIDAAWLKQNAVDHVNVKPQVDRFTLKSGRHIILLAEGRLVNLGCATGHPSFVMSNSFTNQVLAQIALWTDTASYPLGVHMLPKKLDEEVAAAHLEKLGVKLTKLTPAQSEYLGININGPFKSEHYRY</sequence>
<dbReference type="HAMAP" id="MF_00563">
    <property type="entry name" value="AdoHcyase"/>
    <property type="match status" value="1"/>
</dbReference>
<evidence type="ECO:0000313" key="15">
    <source>
        <dbReference type="EMBL" id="PKY42487.1"/>
    </source>
</evidence>
<feature type="binding site" evidence="11">
    <location>
        <position position="345"/>
    </location>
    <ligand>
        <name>NAD(+)</name>
        <dbReference type="ChEBI" id="CHEBI:57540"/>
    </ligand>
</feature>
<evidence type="ECO:0000256" key="1">
    <source>
        <dbReference type="ARBA" id="ARBA00002639"/>
    </source>
</evidence>
<keyword evidence="7 11" id="KW-0520">NAD</keyword>
<feature type="binding site" evidence="11">
    <location>
        <begin position="156"/>
        <end position="158"/>
    </location>
    <ligand>
        <name>NAD(+)</name>
        <dbReference type="ChEBI" id="CHEBI:57540"/>
    </ligand>
</feature>
<dbReference type="AlphaFoldDB" id="A0A2I1G781"/>
<keyword evidence="16" id="KW-1185">Reference proteome</keyword>
<dbReference type="InterPro" id="IPR036291">
    <property type="entry name" value="NAD(P)-bd_dom_sf"/>
</dbReference>
<evidence type="ECO:0000256" key="4">
    <source>
        <dbReference type="ARBA" id="ARBA00011881"/>
    </source>
</evidence>
<comment type="similarity">
    <text evidence="3 13">Belongs to the adenosylhomocysteinase family.</text>
</comment>
<feature type="binding site" evidence="11">
    <location>
        <position position="247"/>
    </location>
    <ligand>
        <name>NAD(+)</name>
        <dbReference type="ChEBI" id="CHEBI:57540"/>
    </ligand>
</feature>
<evidence type="ECO:0000256" key="9">
    <source>
        <dbReference type="ARBA" id="ARBA00048858"/>
    </source>
</evidence>
<dbReference type="VEuPathDB" id="FungiDB:FUN_019107"/>
<dbReference type="CDD" id="cd00401">
    <property type="entry name" value="SAHH"/>
    <property type="match status" value="1"/>
</dbReference>
<feature type="binding site" evidence="11">
    <location>
        <position position="242"/>
    </location>
    <ligand>
        <name>NAD(+)</name>
        <dbReference type="ChEBI" id="CHEBI:57540"/>
    </ligand>
</feature>
<dbReference type="UniPathway" id="UPA00314">
    <property type="reaction ID" value="UER00076"/>
</dbReference>
<evidence type="ECO:0000256" key="5">
    <source>
        <dbReference type="ARBA" id="ARBA00022563"/>
    </source>
</evidence>
<dbReference type="GO" id="GO:0033353">
    <property type="term" value="P:S-adenosylmethionine cycle"/>
    <property type="evidence" value="ECO:0007669"/>
    <property type="project" value="TreeGrafter"/>
</dbReference>
<feature type="binding site" evidence="10">
    <location>
        <position position="155"/>
    </location>
    <ligand>
        <name>substrate</name>
    </ligand>
</feature>
<evidence type="ECO:0000256" key="2">
    <source>
        <dbReference type="ARBA" id="ARBA00005195"/>
    </source>
</evidence>
<evidence type="ECO:0000256" key="8">
    <source>
        <dbReference type="ARBA" id="ARBA00034527"/>
    </source>
</evidence>
<comment type="caution">
    <text evidence="15">The sequence shown here is derived from an EMBL/GenBank/DDBJ whole genome shotgun (WGS) entry which is preliminary data.</text>
</comment>
<dbReference type="Gene3D" id="3.40.50.1480">
    <property type="entry name" value="Adenosylhomocysteinase-like"/>
    <property type="match status" value="2"/>
</dbReference>
<dbReference type="SMART" id="SM00997">
    <property type="entry name" value="AdoHcyase_NAD"/>
    <property type="match status" value="1"/>
</dbReference>